<dbReference type="RefSeq" id="WP_275037717.1">
    <property type="nucleotide sequence ID" value="NZ_CP118719.1"/>
</dbReference>
<proteinExistence type="predicted"/>
<reference evidence="1 2" key="1">
    <citation type="submission" date="2023-02" db="EMBL/GenBank/DDBJ databases">
        <title>Complete genome sequence of Priestia aryabhattai G5MAi6, a methanol-tolerant strain isolated from tap water in Hong Kong.</title>
        <authorList>
            <person name="Leung K.M."/>
            <person name="Lai G.K.K."/>
            <person name="Griffin S.D.J."/>
        </authorList>
    </citation>
    <scope>NUCLEOTIDE SEQUENCE [LARGE SCALE GENOMIC DNA]</scope>
    <source>
        <strain evidence="1 2">G5MAi6</strain>
        <plasmid evidence="1 2">pG5MAi6_1</plasmid>
    </source>
</reference>
<accession>A0ABD7X3X4</accession>
<gene>
    <name evidence="1" type="ORF">PWO00_27525</name>
</gene>
<dbReference type="Proteomes" id="UP001220217">
    <property type="component" value="Plasmid pG5MAi6_1"/>
</dbReference>
<sequence>MTTEKVSLDLSELQKIEVLGLPFGYKSTKNEEGTTNIVLLPFPDEIDEFNAGLEKFSYETLMLLRSKYYFGINIRSQMVDVLYDTFIDKYEQKEKNTNDYLTLQALYSEMIIKLGTIVEDFAGICYSCKEYQINGSDIAPVFLAYSDPTSFYKSIVSKTGKRKIKQIFGLPQSKGDLNKIFKDLTEVEMELLMKAIESSVNLIQQELRNVSKTIIRKTKDNVTYYDMYNKLKHGFSPIYPFINPYPLTAVASSNDFKIEELITEHLFGNITIMHDKLPGQRTIEEQKLYEDKRLATPAFAGEYINLDTAKNIREQVLRITSIYQYLINKYLLISKGDSILHLFLSEDLVGQEEKKKIKLIISDKSRYKI</sequence>
<evidence type="ECO:0000313" key="1">
    <source>
        <dbReference type="EMBL" id="WEA47200.1"/>
    </source>
</evidence>
<organism evidence="1 2">
    <name type="scientific">Priestia aryabhattai</name>
    <name type="common">Bacillus aryabhattai</name>
    <dbReference type="NCBI Taxonomy" id="412384"/>
    <lineage>
        <taxon>Bacteria</taxon>
        <taxon>Bacillati</taxon>
        <taxon>Bacillota</taxon>
        <taxon>Bacilli</taxon>
        <taxon>Bacillales</taxon>
        <taxon>Bacillaceae</taxon>
        <taxon>Priestia</taxon>
    </lineage>
</organism>
<name>A0ABD7X3X4_PRIAR</name>
<evidence type="ECO:0000313" key="2">
    <source>
        <dbReference type="Proteomes" id="UP001220217"/>
    </source>
</evidence>
<keyword evidence="1" id="KW-0614">Plasmid</keyword>
<protein>
    <submittedName>
        <fullName evidence="1">Uncharacterized protein</fullName>
    </submittedName>
</protein>
<dbReference type="AlphaFoldDB" id="A0ABD7X3X4"/>
<geneLocation type="plasmid" evidence="1 2">
    <name>pG5MAi6_1</name>
</geneLocation>
<dbReference type="EMBL" id="CP118719">
    <property type="protein sequence ID" value="WEA47200.1"/>
    <property type="molecule type" value="Genomic_DNA"/>
</dbReference>